<feature type="compositionally biased region" description="Pro residues" evidence="1">
    <location>
        <begin position="289"/>
        <end position="304"/>
    </location>
</feature>
<feature type="compositionally biased region" description="Basic and acidic residues" evidence="1">
    <location>
        <begin position="519"/>
        <end position="531"/>
    </location>
</feature>
<organism evidence="3 4">
    <name type="scientific">Streptomyces eurocidicus</name>
    <name type="common">Streptoverticillium eurocidicus</name>
    <dbReference type="NCBI Taxonomy" id="66423"/>
    <lineage>
        <taxon>Bacteria</taxon>
        <taxon>Bacillati</taxon>
        <taxon>Actinomycetota</taxon>
        <taxon>Actinomycetes</taxon>
        <taxon>Kitasatosporales</taxon>
        <taxon>Streptomycetaceae</taxon>
        <taxon>Streptomyces</taxon>
    </lineage>
</organism>
<feature type="compositionally biased region" description="Basic and acidic residues" evidence="1">
    <location>
        <begin position="327"/>
        <end position="344"/>
    </location>
</feature>
<evidence type="ECO:0000313" key="3">
    <source>
        <dbReference type="EMBL" id="PNE35596.1"/>
    </source>
</evidence>
<feature type="compositionally biased region" description="Gly residues" evidence="1">
    <location>
        <begin position="433"/>
        <end position="454"/>
    </location>
</feature>
<feature type="compositionally biased region" description="Pro residues" evidence="1">
    <location>
        <begin position="312"/>
        <end position="323"/>
    </location>
</feature>
<protein>
    <submittedName>
        <fullName evidence="2">Uncharacterized protein YukE</fullName>
    </submittedName>
</protein>
<dbReference type="AlphaFoldDB" id="A0A2N8P3L2"/>
<evidence type="ECO:0000256" key="1">
    <source>
        <dbReference type="SAM" id="MobiDB-lite"/>
    </source>
</evidence>
<dbReference type="OrthoDB" id="4337967at2"/>
<evidence type="ECO:0000313" key="2">
    <source>
        <dbReference type="EMBL" id="MBB5117813.1"/>
    </source>
</evidence>
<dbReference type="EMBL" id="JACHJF010000002">
    <property type="protein sequence ID" value="MBB5117813.1"/>
    <property type="molecule type" value="Genomic_DNA"/>
</dbReference>
<comment type="caution">
    <text evidence="3">The sequence shown here is derived from an EMBL/GenBank/DDBJ whole genome shotgun (WGS) entry which is preliminary data.</text>
</comment>
<evidence type="ECO:0000313" key="4">
    <source>
        <dbReference type="Proteomes" id="UP000235945"/>
    </source>
</evidence>
<evidence type="ECO:0000313" key="5">
    <source>
        <dbReference type="Proteomes" id="UP000528608"/>
    </source>
</evidence>
<feature type="region of interest" description="Disordered" evidence="1">
    <location>
        <begin position="225"/>
        <end position="551"/>
    </location>
</feature>
<feature type="compositionally biased region" description="Gly residues" evidence="1">
    <location>
        <begin position="234"/>
        <end position="266"/>
    </location>
</feature>
<proteinExistence type="predicted"/>
<sequence length="551" mass="56691">MADQTPDKSAADPRRMFNFAFITQDFYVIPHEKLHTMIEHADVSKVNAVSSKLHGAAKAIKQLGEDLQGHMDEVKWSGQAGESFRIWGQKLALETKRLGEYASTAGTWMAHAATDLNHATNMPKPSAADKALVDSWVKEHPYVFGGVPNPMIKLVDKVLNQGGTNQKDAYDAQKRIADDHHDAASRMKKLAESYQSSSLQMYAAKRPNFPPMPDALMPEEGARRGGLEDVDVSGGSGGPSSGGGAGAGPSGYGPGASSGGGPGISGPSGSHDRPHSRPDLDLSGVVDTPPRPRTPRPDLPPVTPPDASRPHVPGPPAPLPNWPGPNRRHDPVPRPGDRLPDQGRRPAPRIPGPGLPGPGSVQRPDTRLPGPNTGPVPRPGSRLSNPPSDGIVGGQPAPRGGTPGPTQNPGRSNVFGAEPAQRQGQSRAPMGPVGAGGGFPGVSGPSGGRPGTGAGRHMATDPGGVVGGRPGQRPGGGGTPFTPGGTGLVRGAGEGTGTAARNGMPAGMMPGAGLGGASPERRGGGGRRPDYLVEDEETWAQSKPVVPPVIE</sequence>
<dbReference type="EMBL" id="LGUI01000001">
    <property type="protein sequence ID" value="PNE35596.1"/>
    <property type="molecule type" value="Genomic_DNA"/>
</dbReference>
<reference evidence="2 5" key="3">
    <citation type="submission" date="2020-08" db="EMBL/GenBank/DDBJ databases">
        <title>Genomic Encyclopedia of Type Strains, Phase III (KMG-III): the genomes of soil and plant-associated and newly described type strains.</title>
        <authorList>
            <person name="Whitman W."/>
        </authorList>
    </citation>
    <scope>NUCLEOTIDE SEQUENCE [LARGE SCALE GENOMIC DNA]</scope>
    <source>
        <strain evidence="2 5">CECT 3259</strain>
    </source>
</reference>
<name>A0A2N8P3L2_STREU</name>
<feature type="compositionally biased region" description="Gly residues" evidence="1">
    <location>
        <begin position="464"/>
        <end position="496"/>
    </location>
</feature>
<keyword evidence="4" id="KW-1185">Reference proteome</keyword>
<dbReference type="RefSeq" id="WP_102916910.1">
    <property type="nucleotide sequence ID" value="NZ_JACHJF010000002.1"/>
</dbReference>
<dbReference type="Proteomes" id="UP000528608">
    <property type="component" value="Unassembled WGS sequence"/>
</dbReference>
<feature type="compositionally biased region" description="Low complexity" evidence="1">
    <location>
        <begin position="497"/>
        <end position="509"/>
    </location>
</feature>
<accession>A0A2N8P3L2</accession>
<reference evidence="4" key="2">
    <citation type="submission" date="2015-07" db="EMBL/GenBank/DDBJ databases">
        <authorList>
            <person name="Graham D.E."/>
            <person name="Giannone R.J."/>
            <person name="Gulvik C.A."/>
            <person name="Hettich R.L."/>
            <person name="Klingeman D.M."/>
            <person name="Mahan K.M."/>
            <person name="Parry R.J."/>
            <person name="Spain J.C."/>
        </authorList>
    </citation>
    <scope>NUCLEOTIDE SEQUENCE [LARGE SCALE GENOMIC DNA]</scope>
    <source>
        <strain evidence="4">ATCC 27428</strain>
    </source>
</reference>
<reference evidence="3" key="1">
    <citation type="submission" date="2015-07" db="EMBL/GenBank/DDBJ databases">
        <authorList>
            <person name="Noorani M."/>
        </authorList>
    </citation>
    <scope>NUCLEOTIDE SEQUENCE [LARGE SCALE GENOMIC DNA]</scope>
    <source>
        <strain evidence="3">ATCC 27428</strain>
    </source>
</reference>
<feature type="compositionally biased region" description="Basic and acidic residues" evidence="1">
    <location>
        <begin position="270"/>
        <end position="280"/>
    </location>
</feature>
<gene>
    <name evidence="3" type="ORF">AF335_04630</name>
    <name evidence="2" type="ORF">FHS36_001219</name>
</gene>
<dbReference type="Proteomes" id="UP000235945">
    <property type="component" value="Unassembled WGS sequence"/>
</dbReference>